<protein>
    <submittedName>
        <fullName evidence="1">Uncharacterized protein</fullName>
    </submittedName>
</protein>
<dbReference type="Proteomes" id="UP000242754">
    <property type="component" value="Unassembled WGS sequence"/>
</dbReference>
<keyword evidence="2" id="KW-1185">Reference proteome</keyword>
<dbReference type="AlphaFoldDB" id="A0A143YJL5"/>
<evidence type="ECO:0000313" key="2">
    <source>
        <dbReference type="Proteomes" id="UP000242754"/>
    </source>
</evidence>
<evidence type="ECO:0000313" key="1">
    <source>
        <dbReference type="EMBL" id="CZQ90553.1"/>
    </source>
</evidence>
<sequence>MPHTVRIDFASLDKNGKPYTCIFYHFFWRNARLGSANRGIIRRVLFEKLNSGSKIQKIDWHAANHSANTFPSSRQYFHDSNHYQGEGTF</sequence>
<name>A0A143YJL5_9LACT</name>
<dbReference type="EMBL" id="FJNE01000003">
    <property type="protein sequence ID" value="CZQ90553.1"/>
    <property type="molecule type" value="Genomic_DNA"/>
</dbReference>
<accession>A0A143YJL5</accession>
<reference evidence="1 2" key="1">
    <citation type="submission" date="2016-02" db="EMBL/GenBank/DDBJ databases">
        <authorList>
            <person name="Wen L."/>
            <person name="He K."/>
            <person name="Yang H."/>
        </authorList>
    </citation>
    <scope>NUCLEOTIDE SEQUENCE [LARGE SCALE GENOMIC DNA]</scope>
    <source>
        <strain evidence="1">Trichococcus palustris</strain>
    </source>
</reference>
<gene>
    <name evidence="1" type="ORF">Tpal_1282</name>
</gene>
<organism evidence="1 2">
    <name type="scientific">Trichococcus palustris</name>
    <dbReference type="NCBI Taxonomy" id="140314"/>
    <lineage>
        <taxon>Bacteria</taxon>
        <taxon>Bacillati</taxon>
        <taxon>Bacillota</taxon>
        <taxon>Bacilli</taxon>
        <taxon>Lactobacillales</taxon>
        <taxon>Carnobacteriaceae</taxon>
        <taxon>Trichococcus</taxon>
    </lineage>
</organism>
<proteinExistence type="predicted"/>